<evidence type="ECO:0000313" key="10">
    <source>
        <dbReference type="Proteomes" id="UP000622797"/>
    </source>
</evidence>
<dbReference type="PANTHER" id="PTHR33048:SF146">
    <property type="entry name" value="INTEGRAL MEMBRANE PROTEIN"/>
    <property type="match status" value="1"/>
</dbReference>
<evidence type="ECO:0000256" key="6">
    <source>
        <dbReference type="SAM" id="MobiDB-lite"/>
    </source>
</evidence>
<reference evidence="9" key="2">
    <citation type="submission" date="2020-05" db="EMBL/GenBank/DDBJ databases">
        <authorList>
            <person name="Kim H.-S."/>
            <person name="Proctor R.H."/>
            <person name="Brown D.W."/>
        </authorList>
    </citation>
    <scope>NUCLEOTIDE SEQUENCE</scope>
    <source>
        <strain evidence="9">NRRL 20472</strain>
    </source>
</reference>
<dbReference type="InterPro" id="IPR052337">
    <property type="entry name" value="SAT4-like"/>
</dbReference>
<feature type="transmembrane region" description="Helical" evidence="7">
    <location>
        <begin position="133"/>
        <end position="155"/>
    </location>
</feature>
<accession>A0A8H4SR40</accession>
<reference evidence="9" key="1">
    <citation type="journal article" date="2020" name="BMC Genomics">
        <title>Correction to: Identification and distribution of gene clusters required for synthesis of sphingolipid metabolism inhibitors in diverse species of the filamentous fungus Fusarium.</title>
        <authorList>
            <person name="Kim H.S."/>
            <person name="Lohmar J.M."/>
            <person name="Busman M."/>
            <person name="Brown D.W."/>
            <person name="Naumann T.A."/>
            <person name="Divon H.H."/>
            <person name="Lysoe E."/>
            <person name="Uhlig S."/>
            <person name="Proctor R.H."/>
        </authorList>
    </citation>
    <scope>NUCLEOTIDE SEQUENCE</scope>
    <source>
        <strain evidence="9">NRRL 20472</strain>
    </source>
</reference>
<comment type="subcellular location">
    <subcellularLocation>
        <location evidence="1">Membrane</location>
        <topology evidence="1">Multi-pass membrane protein</topology>
    </subcellularLocation>
</comment>
<evidence type="ECO:0000256" key="1">
    <source>
        <dbReference type="ARBA" id="ARBA00004141"/>
    </source>
</evidence>
<evidence type="ECO:0000256" key="5">
    <source>
        <dbReference type="ARBA" id="ARBA00038359"/>
    </source>
</evidence>
<sequence length="369" mass="40780">MGWVLNATPEVDKSSEYPKIISITVVLSVLALAVVGSRLYIRWKARGMAGDDWMSILSMLFALIYSAICIAQTRYGLGLPIPDRPDENLVPYTRINFAGRPFYQLGISFFKIALLISYLRLLRGTDHKTYRAIIWLAIALVFASHLGCTLALIFACKPVDRSWNPLKEGTCFAAGPSFTGYAVVTIVCDVVVAILPIPVLMKLEIKLAKKLGLIGIFTLGIFTTICSIQRYLQIDRIQDPKDGNSTMLVLWGTIEFNVGNIVSSLPFLAPIFLKRARQYRSKPSEDYNNTPSRSRGLRSNGYKLKDLSHHGKANTAVFTSVAKESRNGSEDNILDPHGIMKSVTYTVEVDQATKSKNGGESEGSASTRM</sequence>
<evidence type="ECO:0000256" key="2">
    <source>
        <dbReference type="ARBA" id="ARBA00022692"/>
    </source>
</evidence>
<feature type="transmembrane region" description="Helical" evidence="7">
    <location>
        <begin position="248"/>
        <end position="273"/>
    </location>
</feature>
<gene>
    <name evidence="9" type="ORF">FSARC_14752</name>
</gene>
<evidence type="ECO:0000259" key="8">
    <source>
        <dbReference type="Pfam" id="PF20684"/>
    </source>
</evidence>
<organism evidence="9 10">
    <name type="scientific">Fusarium sarcochroum</name>
    <dbReference type="NCBI Taxonomy" id="1208366"/>
    <lineage>
        <taxon>Eukaryota</taxon>
        <taxon>Fungi</taxon>
        <taxon>Dikarya</taxon>
        <taxon>Ascomycota</taxon>
        <taxon>Pezizomycotina</taxon>
        <taxon>Sordariomycetes</taxon>
        <taxon>Hypocreomycetidae</taxon>
        <taxon>Hypocreales</taxon>
        <taxon>Nectriaceae</taxon>
        <taxon>Fusarium</taxon>
        <taxon>Fusarium lateritium species complex</taxon>
    </lineage>
</organism>
<feature type="transmembrane region" description="Helical" evidence="7">
    <location>
        <begin position="178"/>
        <end position="199"/>
    </location>
</feature>
<feature type="region of interest" description="Disordered" evidence="6">
    <location>
        <begin position="350"/>
        <end position="369"/>
    </location>
</feature>
<evidence type="ECO:0000256" key="7">
    <source>
        <dbReference type="SAM" id="Phobius"/>
    </source>
</evidence>
<feature type="transmembrane region" description="Helical" evidence="7">
    <location>
        <begin position="211"/>
        <end position="232"/>
    </location>
</feature>
<proteinExistence type="inferred from homology"/>
<feature type="compositionally biased region" description="Polar residues" evidence="6">
    <location>
        <begin position="360"/>
        <end position="369"/>
    </location>
</feature>
<comment type="similarity">
    <text evidence="5">Belongs to the SAT4 family.</text>
</comment>
<keyword evidence="4 7" id="KW-0472">Membrane</keyword>
<keyword evidence="2 7" id="KW-0812">Transmembrane</keyword>
<evidence type="ECO:0000313" key="9">
    <source>
        <dbReference type="EMBL" id="KAF4944145.1"/>
    </source>
</evidence>
<feature type="domain" description="Rhodopsin" evidence="8">
    <location>
        <begin position="38"/>
        <end position="272"/>
    </location>
</feature>
<evidence type="ECO:0000256" key="3">
    <source>
        <dbReference type="ARBA" id="ARBA00022989"/>
    </source>
</evidence>
<keyword evidence="3 7" id="KW-1133">Transmembrane helix</keyword>
<dbReference type="Proteomes" id="UP000622797">
    <property type="component" value="Unassembled WGS sequence"/>
</dbReference>
<feature type="transmembrane region" description="Helical" evidence="7">
    <location>
        <begin position="20"/>
        <end position="41"/>
    </location>
</feature>
<dbReference type="AlphaFoldDB" id="A0A8H4SR40"/>
<dbReference type="Pfam" id="PF20684">
    <property type="entry name" value="Fung_rhodopsin"/>
    <property type="match status" value="1"/>
</dbReference>
<feature type="transmembrane region" description="Helical" evidence="7">
    <location>
        <begin position="102"/>
        <end position="121"/>
    </location>
</feature>
<name>A0A8H4SR40_9HYPO</name>
<keyword evidence="10" id="KW-1185">Reference proteome</keyword>
<comment type="caution">
    <text evidence="9">The sequence shown here is derived from an EMBL/GenBank/DDBJ whole genome shotgun (WGS) entry which is preliminary data.</text>
</comment>
<dbReference type="InterPro" id="IPR049326">
    <property type="entry name" value="Rhodopsin_dom_fungi"/>
</dbReference>
<dbReference type="GO" id="GO:0016020">
    <property type="term" value="C:membrane"/>
    <property type="evidence" value="ECO:0007669"/>
    <property type="project" value="UniProtKB-SubCell"/>
</dbReference>
<evidence type="ECO:0000256" key="4">
    <source>
        <dbReference type="ARBA" id="ARBA00023136"/>
    </source>
</evidence>
<dbReference type="OrthoDB" id="5273647at2759"/>
<feature type="transmembrane region" description="Helical" evidence="7">
    <location>
        <begin position="53"/>
        <end position="75"/>
    </location>
</feature>
<protein>
    <recommendedName>
        <fullName evidence="8">Rhodopsin domain-containing protein</fullName>
    </recommendedName>
</protein>
<dbReference type="EMBL" id="JABEXW010001383">
    <property type="protein sequence ID" value="KAF4944145.1"/>
    <property type="molecule type" value="Genomic_DNA"/>
</dbReference>
<dbReference type="PANTHER" id="PTHR33048">
    <property type="entry name" value="PTH11-LIKE INTEGRAL MEMBRANE PROTEIN (AFU_ORTHOLOGUE AFUA_5G11245)"/>
    <property type="match status" value="1"/>
</dbReference>